<dbReference type="EMBL" id="CZBY01000017">
    <property type="protein sequence ID" value="CUQ89575.1"/>
    <property type="molecule type" value="Genomic_DNA"/>
</dbReference>
<dbReference type="InterPro" id="IPR010064">
    <property type="entry name" value="HK97-gp10_tail"/>
</dbReference>
<evidence type="ECO:0000313" key="2">
    <source>
        <dbReference type="Proteomes" id="UP000095662"/>
    </source>
</evidence>
<name>A0A174ZQK8_9FIRM</name>
<organism evidence="1 2">
    <name type="scientific">[Eubacterium] siraeum</name>
    <dbReference type="NCBI Taxonomy" id="39492"/>
    <lineage>
        <taxon>Bacteria</taxon>
        <taxon>Bacillati</taxon>
        <taxon>Bacillota</taxon>
        <taxon>Clostridia</taxon>
        <taxon>Eubacteriales</taxon>
        <taxon>Oscillospiraceae</taxon>
        <taxon>Oscillospiraceae incertae sedis</taxon>
    </lineage>
</organism>
<dbReference type="NCBIfam" id="TIGR01725">
    <property type="entry name" value="phge_HK97_gp10"/>
    <property type="match status" value="1"/>
</dbReference>
<proteinExistence type="predicted"/>
<evidence type="ECO:0000313" key="1">
    <source>
        <dbReference type="EMBL" id="CUQ89575.1"/>
    </source>
</evidence>
<sequence>MEMSIEGLESLMAKLRRLGGSVDAAIDKGIGKGVQKIKRDAKVNCPYDTGRLKGSISTEHLEPKVWAVGTNVEYAMFVEFGTGQHGAPGVPHTMQPWRYKDAKGNWHITNGAPPKPYLYPALLGNREYVFKSCKVELARAIRSAMA</sequence>
<dbReference type="OrthoDB" id="4457835at2"/>
<accession>A0A174ZQK8</accession>
<gene>
    <name evidence="1" type="ORF">ERS852540_01948</name>
</gene>
<dbReference type="STRING" id="39492.ERS852540_01948"/>
<dbReference type="Pfam" id="PF04883">
    <property type="entry name" value="HK97-gp10_like"/>
    <property type="match status" value="1"/>
</dbReference>
<protein>
    <submittedName>
        <fullName evidence="1">Mu-like prophage protein gpG</fullName>
    </submittedName>
</protein>
<dbReference type="AlphaFoldDB" id="A0A174ZQK8"/>
<dbReference type="Proteomes" id="UP000095662">
    <property type="component" value="Unassembled WGS sequence"/>
</dbReference>
<reference evidence="1 2" key="1">
    <citation type="submission" date="2015-09" db="EMBL/GenBank/DDBJ databases">
        <authorList>
            <consortium name="Pathogen Informatics"/>
        </authorList>
    </citation>
    <scope>NUCLEOTIDE SEQUENCE [LARGE SCALE GENOMIC DNA]</scope>
    <source>
        <strain evidence="1 2">2789STDY5834928</strain>
    </source>
</reference>